<dbReference type="Gramene" id="TuG1812G0500002657.01.T01">
    <property type="protein sequence ID" value="TuG1812G0500002657.01.T01.cds312012"/>
    <property type="gene ID" value="TuG1812G0500002657.01"/>
</dbReference>
<reference evidence="1" key="2">
    <citation type="submission" date="2018-03" db="EMBL/GenBank/DDBJ databases">
        <title>The Triticum urartu genome reveals the dynamic nature of wheat genome evolution.</title>
        <authorList>
            <person name="Ling H."/>
            <person name="Ma B."/>
            <person name="Shi X."/>
            <person name="Liu H."/>
            <person name="Dong L."/>
            <person name="Sun H."/>
            <person name="Cao Y."/>
            <person name="Gao Q."/>
            <person name="Zheng S."/>
            <person name="Li Y."/>
            <person name="Yu Y."/>
            <person name="Du H."/>
            <person name="Qi M."/>
            <person name="Li Y."/>
            <person name="Yu H."/>
            <person name="Cui Y."/>
            <person name="Wang N."/>
            <person name="Chen C."/>
            <person name="Wu H."/>
            <person name="Zhao Y."/>
            <person name="Zhang J."/>
            <person name="Li Y."/>
            <person name="Zhou W."/>
            <person name="Zhang B."/>
            <person name="Hu W."/>
            <person name="Eijk M."/>
            <person name="Tang J."/>
            <person name="Witsenboer H."/>
            <person name="Zhao S."/>
            <person name="Li Z."/>
            <person name="Zhang A."/>
            <person name="Wang D."/>
            <person name="Liang C."/>
        </authorList>
    </citation>
    <scope>NUCLEOTIDE SEQUENCE [LARGE SCALE GENOMIC DNA]</scope>
    <source>
        <strain evidence="1">cv. G1812</strain>
    </source>
</reference>
<accession>A0A8R7QI97</accession>
<protein>
    <submittedName>
        <fullName evidence="1">Uncharacterized protein</fullName>
    </submittedName>
</protein>
<proteinExistence type="predicted"/>
<organism evidence="1 2">
    <name type="scientific">Triticum urartu</name>
    <name type="common">Red wild einkorn</name>
    <name type="synonym">Crithodium urartu</name>
    <dbReference type="NCBI Taxonomy" id="4572"/>
    <lineage>
        <taxon>Eukaryota</taxon>
        <taxon>Viridiplantae</taxon>
        <taxon>Streptophyta</taxon>
        <taxon>Embryophyta</taxon>
        <taxon>Tracheophyta</taxon>
        <taxon>Spermatophyta</taxon>
        <taxon>Magnoliopsida</taxon>
        <taxon>Liliopsida</taxon>
        <taxon>Poales</taxon>
        <taxon>Poaceae</taxon>
        <taxon>BOP clade</taxon>
        <taxon>Pooideae</taxon>
        <taxon>Triticodae</taxon>
        <taxon>Triticeae</taxon>
        <taxon>Triticinae</taxon>
        <taxon>Triticum</taxon>
    </lineage>
</organism>
<dbReference type="AlphaFoldDB" id="A0A8R7QI97"/>
<evidence type="ECO:0000313" key="1">
    <source>
        <dbReference type="EnsemblPlants" id="TuG1812G0500002657.01.T01.cds312012"/>
    </source>
</evidence>
<reference evidence="1" key="3">
    <citation type="submission" date="2022-06" db="UniProtKB">
        <authorList>
            <consortium name="EnsemblPlants"/>
        </authorList>
    </citation>
    <scope>IDENTIFICATION</scope>
</reference>
<name>A0A8R7QI97_TRIUA</name>
<dbReference type="Proteomes" id="UP000015106">
    <property type="component" value="Chromosome 5"/>
</dbReference>
<sequence length="89" mass="9319">AEREGLVGEHPGGVGAVAVEVLVDARVLVAERVVECAAHRGRAGELRVRAGARRVEVGRGLVDAEHARRALRPDEVAAGVEDGGVVPRR</sequence>
<dbReference type="EnsemblPlants" id="TuG1812G0500002657.01.T01">
    <property type="protein sequence ID" value="TuG1812G0500002657.01.T01.cds312012"/>
    <property type="gene ID" value="TuG1812G0500002657.01"/>
</dbReference>
<reference evidence="2" key="1">
    <citation type="journal article" date="2013" name="Nature">
        <title>Draft genome of the wheat A-genome progenitor Triticum urartu.</title>
        <authorList>
            <person name="Ling H.Q."/>
            <person name="Zhao S."/>
            <person name="Liu D."/>
            <person name="Wang J."/>
            <person name="Sun H."/>
            <person name="Zhang C."/>
            <person name="Fan H."/>
            <person name="Li D."/>
            <person name="Dong L."/>
            <person name="Tao Y."/>
            <person name="Gao C."/>
            <person name="Wu H."/>
            <person name="Li Y."/>
            <person name="Cui Y."/>
            <person name="Guo X."/>
            <person name="Zheng S."/>
            <person name="Wang B."/>
            <person name="Yu K."/>
            <person name="Liang Q."/>
            <person name="Yang W."/>
            <person name="Lou X."/>
            <person name="Chen J."/>
            <person name="Feng M."/>
            <person name="Jian J."/>
            <person name="Zhang X."/>
            <person name="Luo G."/>
            <person name="Jiang Y."/>
            <person name="Liu J."/>
            <person name="Wang Z."/>
            <person name="Sha Y."/>
            <person name="Zhang B."/>
            <person name="Wu H."/>
            <person name="Tang D."/>
            <person name="Shen Q."/>
            <person name="Xue P."/>
            <person name="Zou S."/>
            <person name="Wang X."/>
            <person name="Liu X."/>
            <person name="Wang F."/>
            <person name="Yang Y."/>
            <person name="An X."/>
            <person name="Dong Z."/>
            <person name="Zhang K."/>
            <person name="Zhang X."/>
            <person name="Luo M.C."/>
            <person name="Dvorak J."/>
            <person name="Tong Y."/>
            <person name="Wang J."/>
            <person name="Yang H."/>
            <person name="Li Z."/>
            <person name="Wang D."/>
            <person name="Zhang A."/>
            <person name="Wang J."/>
        </authorList>
    </citation>
    <scope>NUCLEOTIDE SEQUENCE</scope>
    <source>
        <strain evidence="2">cv. G1812</strain>
    </source>
</reference>
<keyword evidence="2" id="KW-1185">Reference proteome</keyword>
<evidence type="ECO:0000313" key="2">
    <source>
        <dbReference type="Proteomes" id="UP000015106"/>
    </source>
</evidence>